<dbReference type="InterPro" id="IPR050767">
    <property type="entry name" value="Sel1_AlgK"/>
</dbReference>
<dbReference type="SUPFAM" id="SSF81901">
    <property type="entry name" value="HCP-like"/>
    <property type="match status" value="2"/>
</dbReference>
<sequence>MSDAQLSGLRAAAESGQAMKLYQLSLLYLYGHEGGVSVSRAPATAASLMRRAAEAGYAPAQTALGSMLLDGVGVKQDRRAGRRWLETAAEGGARSGDPNAMWLRGAESLRSGDAADGEKWLRRALDARAGHEGAMFALGLLYEYGRSAGGLSKEAQAAEAVSLYRRAAAAGHADAAYHLALCLLYGRGVQQSMPEAAGLLQRAAGEGHGAAAFWLGTVLMQGRGGVEVDYDRSRALFEQAAASGDKRVVEQARRAAADLKDLLERARSRRQEVIGWVRAGGVGRETRSQEEAEEAAGLRPMAAPATADGQAEASAAGELEWHLGPDAAAERSRRREASAAKRRKLGDALARARAEERGRLGIPPQPHGRNRAGELFPSTSERD</sequence>
<dbReference type="AlphaFoldDB" id="A0A5A8DJL0"/>
<evidence type="ECO:0000256" key="2">
    <source>
        <dbReference type="SAM" id="MobiDB-lite"/>
    </source>
</evidence>
<gene>
    <name evidence="3" type="ORF">FNF28_07141</name>
    <name evidence="4" type="ORF">FNF31_01972</name>
</gene>
<dbReference type="EMBL" id="VLTL01000219">
    <property type="protein sequence ID" value="KAA0151336.1"/>
    <property type="molecule type" value="Genomic_DNA"/>
</dbReference>
<dbReference type="InterPro" id="IPR006597">
    <property type="entry name" value="Sel1-like"/>
</dbReference>
<evidence type="ECO:0000256" key="1">
    <source>
        <dbReference type="ARBA" id="ARBA00038101"/>
    </source>
</evidence>
<dbReference type="PANTHER" id="PTHR11102:SF160">
    <property type="entry name" value="ERAD-ASSOCIATED E3 UBIQUITIN-PROTEIN LIGASE COMPONENT HRD3"/>
    <property type="match status" value="1"/>
</dbReference>
<accession>A0A5A8DJL0</accession>
<reference evidence="5 6" key="1">
    <citation type="submission" date="2019-07" db="EMBL/GenBank/DDBJ databases">
        <title>Genomes of Cafeteria roenbergensis.</title>
        <authorList>
            <person name="Fischer M.G."/>
            <person name="Hackl T."/>
            <person name="Roman M."/>
        </authorList>
    </citation>
    <scope>NUCLEOTIDE SEQUENCE [LARGE SCALE GENOMIC DNA]</scope>
    <source>
        <strain evidence="4 6">Cflag</strain>
        <strain evidence="3 5">RCC970-E3</strain>
    </source>
</reference>
<dbReference type="SMART" id="SM00671">
    <property type="entry name" value="SEL1"/>
    <property type="match status" value="5"/>
</dbReference>
<dbReference type="Gene3D" id="1.25.40.10">
    <property type="entry name" value="Tetratricopeptide repeat domain"/>
    <property type="match status" value="2"/>
</dbReference>
<evidence type="ECO:0000313" key="4">
    <source>
        <dbReference type="EMBL" id="KAA0165319.1"/>
    </source>
</evidence>
<dbReference type="Proteomes" id="UP000325113">
    <property type="component" value="Unassembled WGS sequence"/>
</dbReference>
<name>A0A5A8DJL0_CAFRO</name>
<comment type="caution">
    <text evidence="4">The sequence shown here is derived from an EMBL/GenBank/DDBJ whole genome shotgun (WGS) entry which is preliminary data.</text>
</comment>
<comment type="similarity">
    <text evidence="1">Belongs to the sel-1 family.</text>
</comment>
<dbReference type="Pfam" id="PF08238">
    <property type="entry name" value="Sel1"/>
    <property type="match status" value="5"/>
</dbReference>
<dbReference type="Proteomes" id="UP000324907">
    <property type="component" value="Unassembled WGS sequence"/>
</dbReference>
<protein>
    <submittedName>
        <fullName evidence="4">Uncharacterized protein</fullName>
    </submittedName>
</protein>
<evidence type="ECO:0000313" key="3">
    <source>
        <dbReference type="EMBL" id="KAA0151336.1"/>
    </source>
</evidence>
<dbReference type="PANTHER" id="PTHR11102">
    <property type="entry name" value="SEL-1-LIKE PROTEIN"/>
    <property type="match status" value="1"/>
</dbReference>
<evidence type="ECO:0000313" key="5">
    <source>
        <dbReference type="Proteomes" id="UP000324907"/>
    </source>
</evidence>
<proteinExistence type="inferred from homology"/>
<feature type="region of interest" description="Disordered" evidence="2">
    <location>
        <begin position="283"/>
        <end position="383"/>
    </location>
</feature>
<dbReference type="InterPro" id="IPR011990">
    <property type="entry name" value="TPR-like_helical_dom_sf"/>
</dbReference>
<dbReference type="EMBL" id="VLTM01000013">
    <property type="protein sequence ID" value="KAA0165319.1"/>
    <property type="molecule type" value="Genomic_DNA"/>
</dbReference>
<feature type="compositionally biased region" description="Basic and acidic residues" evidence="2">
    <location>
        <begin position="350"/>
        <end position="359"/>
    </location>
</feature>
<evidence type="ECO:0000313" key="6">
    <source>
        <dbReference type="Proteomes" id="UP000325113"/>
    </source>
</evidence>
<feature type="compositionally biased region" description="Basic and acidic residues" evidence="2">
    <location>
        <begin position="319"/>
        <end position="339"/>
    </location>
</feature>
<organism evidence="4 6">
    <name type="scientific">Cafeteria roenbergensis</name>
    <name type="common">Marine flagellate</name>
    <dbReference type="NCBI Taxonomy" id="33653"/>
    <lineage>
        <taxon>Eukaryota</taxon>
        <taxon>Sar</taxon>
        <taxon>Stramenopiles</taxon>
        <taxon>Bigyra</taxon>
        <taxon>Opalozoa</taxon>
        <taxon>Bicosoecida</taxon>
        <taxon>Cafeteriaceae</taxon>
        <taxon>Cafeteria</taxon>
    </lineage>
</organism>